<proteinExistence type="predicted"/>
<comment type="caution">
    <text evidence="2">The sequence shown here is derived from an EMBL/GenBank/DDBJ whole genome shotgun (WGS) entry which is preliminary data.</text>
</comment>
<dbReference type="GO" id="GO:0019563">
    <property type="term" value="P:glycerol catabolic process"/>
    <property type="evidence" value="ECO:0007669"/>
    <property type="project" value="TreeGrafter"/>
</dbReference>
<protein>
    <recommendedName>
        <fullName evidence="4">DhaK domain-containing protein</fullName>
    </recommendedName>
</protein>
<dbReference type="PANTHER" id="PTHR28629">
    <property type="entry name" value="TRIOKINASE/FMN CYCLASE"/>
    <property type="match status" value="1"/>
</dbReference>
<evidence type="ECO:0000256" key="1">
    <source>
        <dbReference type="SAM" id="MobiDB-lite"/>
    </source>
</evidence>
<dbReference type="GO" id="GO:0004371">
    <property type="term" value="F:glycerone kinase activity"/>
    <property type="evidence" value="ECO:0007669"/>
    <property type="project" value="TreeGrafter"/>
</dbReference>
<feature type="region of interest" description="Disordered" evidence="1">
    <location>
        <begin position="104"/>
        <end position="123"/>
    </location>
</feature>
<dbReference type="GO" id="GO:0005829">
    <property type="term" value="C:cytosol"/>
    <property type="evidence" value="ECO:0007669"/>
    <property type="project" value="TreeGrafter"/>
</dbReference>
<evidence type="ECO:0000313" key="2">
    <source>
        <dbReference type="EMBL" id="KAI3842229.1"/>
    </source>
</evidence>
<dbReference type="PANTHER" id="PTHR28629:SF4">
    <property type="entry name" value="TRIOKINASE_FMN CYCLASE"/>
    <property type="match status" value="1"/>
</dbReference>
<organism evidence="2 3">
    <name type="scientific">Papaver atlanticum</name>
    <dbReference type="NCBI Taxonomy" id="357466"/>
    <lineage>
        <taxon>Eukaryota</taxon>
        <taxon>Viridiplantae</taxon>
        <taxon>Streptophyta</taxon>
        <taxon>Embryophyta</taxon>
        <taxon>Tracheophyta</taxon>
        <taxon>Spermatophyta</taxon>
        <taxon>Magnoliopsida</taxon>
        <taxon>Ranunculales</taxon>
        <taxon>Papaveraceae</taxon>
        <taxon>Papaveroideae</taxon>
        <taxon>Papaver</taxon>
    </lineage>
</organism>
<evidence type="ECO:0008006" key="4">
    <source>
        <dbReference type="Google" id="ProtNLM"/>
    </source>
</evidence>
<accession>A0AAD4RYA9</accession>
<dbReference type="AlphaFoldDB" id="A0AAD4RYA9"/>
<gene>
    <name evidence="2" type="ORF">MKW98_026019</name>
</gene>
<dbReference type="SUPFAM" id="SSF82549">
    <property type="entry name" value="DAK1/DegV-like"/>
    <property type="match status" value="1"/>
</dbReference>
<evidence type="ECO:0000313" key="3">
    <source>
        <dbReference type="Proteomes" id="UP001202328"/>
    </source>
</evidence>
<dbReference type="Proteomes" id="UP001202328">
    <property type="component" value="Unassembled WGS sequence"/>
</dbReference>
<dbReference type="InterPro" id="IPR050861">
    <property type="entry name" value="Dihydroxyacetone_Kinase"/>
</dbReference>
<sequence>MELSLGIHGEPGAAVVDLQPVDIVISHVLNQILLKATSIIYCPLNFVTRVCEQETLRFHEHMGPYQCITNLVETVSTGFSISIVKADESILKQLDAPSRVPSWPVGADGVRPPAKIPLNTPKT</sequence>
<reference evidence="2" key="1">
    <citation type="submission" date="2022-04" db="EMBL/GenBank/DDBJ databases">
        <title>A functionally conserved STORR gene fusion in Papaver species that diverged 16.8 million years ago.</title>
        <authorList>
            <person name="Catania T."/>
        </authorList>
    </citation>
    <scope>NUCLEOTIDE SEQUENCE</scope>
    <source>
        <strain evidence="2">S-188037</strain>
    </source>
</reference>
<dbReference type="Gene3D" id="3.30.1180.20">
    <property type="entry name" value="Dihydroxyacetone kinase, domain 2"/>
    <property type="match status" value="1"/>
</dbReference>
<keyword evidence="3" id="KW-1185">Reference proteome</keyword>
<dbReference type="EMBL" id="JAJJMB010017069">
    <property type="protein sequence ID" value="KAI3842229.1"/>
    <property type="molecule type" value="Genomic_DNA"/>
</dbReference>
<name>A0AAD4RYA9_9MAGN</name>